<gene>
    <name evidence="1" type="ORF">BN9_111180</name>
</gene>
<proteinExistence type="predicted"/>
<sequence length="164" mass="18725">MTGFQLLKLSICISQCSTQHGALINALELFCMAAVCFVIRREASLRLPQCEFSCFNLRLLGLFGSRKILNHIRVRSRAYESKAIQWRLWASLSNRIKRQQMDIANMLTNCCIDTKAVASGQSGAAYDCVFFHNIRNCVAGASLDELLKKFPMIIFFILYKFELR</sequence>
<reference evidence="1 2" key="1">
    <citation type="submission" date="2012-05" db="EMBL/GenBank/DDBJ databases">
        <title>Recombination and specialization in a pathogen metapopulation.</title>
        <authorList>
            <person name="Gardiner A."/>
            <person name="Kemen E."/>
            <person name="Schultz-Larsen T."/>
            <person name="MacLean D."/>
            <person name="Van Oosterhout C."/>
            <person name="Jones J.D.G."/>
        </authorList>
    </citation>
    <scope>NUCLEOTIDE SEQUENCE [LARGE SCALE GENOMIC DNA]</scope>
    <source>
        <strain evidence="1 2">Ac Nc2</strain>
    </source>
</reference>
<dbReference type="AlphaFoldDB" id="A0A024FVE5"/>
<dbReference type="InParanoid" id="A0A024FVE5"/>
<accession>A0A024FVE5</accession>
<name>A0A024FVE5_9STRA</name>
<keyword evidence="2" id="KW-1185">Reference proteome</keyword>
<dbReference type="EMBL" id="CAIX01000333">
    <property type="protein sequence ID" value="CCI10634.1"/>
    <property type="molecule type" value="Genomic_DNA"/>
</dbReference>
<comment type="caution">
    <text evidence="1">The sequence shown here is derived from an EMBL/GenBank/DDBJ whole genome shotgun (WGS) entry which is preliminary data.</text>
</comment>
<organism evidence="1 2">
    <name type="scientific">Albugo candida</name>
    <dbReference type="NCBI Taxonomy" id="65357"/>
    <lineage>
        <taxon>Eukaryota</taxon>
        <taxon>Sar</taxon>
        <taxon>Stramenopiles</taxon>
        <taxon>Oomycota</taxon>
        <taxon>Peronosporomycetes</taxon>
        <taxon>Albuginales</taxon>
        <taxon>Albuginaceae</taxon>
        <taxon>Albugo</taxon>
    </lineage>
</organism>
<evidence type="ECO:0000313" key="2">
    <source>
        <dbReference type="Proteomes" id="UP000053237"/>
    </source>
</evidence>
<protein>
    <submittedName>
        <fullName evidence="1">Uncharacterized protein</fullName>
    </submittedName>
</protein>
<evidence type="ECO:0000313" key="1">
    <source>
        <dbReference type="EMBL" id="CCI10634.1"/>
    </source>
</evidence>
<dbReference type="Proteomes" id="UP000053237">
    <property type="component" value="Unassembled WGS sequence"/>
</dbReference>